<dbReference type="GO" id="GO:0003677">
    <property type="term" value="F:DNA binding"/>
    <property type="evidence" value="ECO:0007669"/>
    <property type="project" value="UniProtKB-KW"/>
</dbReference>
<reference evidence="5 6" key="1">
    <citation type="journal article" date="2009" name="Stand. Genomic Sci.">
        <title>Complete genome sequence of Anaerococcus prevotii type strain (PC1).</title>
        <authorList>
            <person name="Labutti K."/>
            <person name="Pukall R."/>
            <person name="Steenblock K."/>
            <person name="Glavina Del Rio T."/>
            <person name="Tice H."/>
            <person name="Copeland A."/>
            <person name="Cheng J.F."/>
            <person name="Lucas S."/>
            <person name="Chen F."/>
            <person name="Nolan M."/>
            <person name="Bruce D."/>
            <person name="Goodwin L."/>
            <person name="Pitluck S."/>
            <person name="Ivanova N."/>
            <person name="Mavromatis K."/>
            <person name="Ovchinnikova G."/>
            <person name="Pati A."/>
            <person name="Chen A."/>
            <person name="Palaniappan K."/>
            <person name="Land M."/>
            <person name="Hauser L."/>
            <person name="Chang Y.J."/>
            <person name="Jeffries C.D."/>
            <person name="Chain P."/>
            <person name="Saunders E."/>
            <person name="Brettin T."/>
            <person name="Detter J.C."/>
            <person name="Han C."/>
            <person name="Goker M."/>
            <person name="Bristow J."/>
            <person name="Eisen J.A."/>
            <person name="Markowitz V."/>
            <person name="Hugenholtz P."/>
            <person name="Kyrpides N.C."/>
            <person name="Klenk H.P."/>
            <person name="Lapidus A."/>
        </authorList>
    </citation>
    <scope>NUCLEOTIDE SEQUENCE [LARGE SCALE GENOMIC DNA]</scope>
    <source>
        <strain evidence="6">ATCC 9321 / DSM 20548 / JCM 6508 / NCTC 11806 / PC1</strain>
    </source>
</reference>
<sequence length="206" mass="23314">MSLGAKLKQLREEQEMKQETLAQILGINRATISMYERNQRVPSTEILQKYTKTFNVSSDYLLGNTHYKSNNINNEKYTIPVYASISCGNPFVADENIYDFEDIDIALKSQGEHFGLLCRGDSMSPEFKDGDVAIIRKQSDIDSGQVAAVRINGDEATLKIVKKSEQGITLVAINPDVFLPQFYSNEEIINLPVEIIGRVIENRRKY</sequence>
<dbReference type="CDD" id="cd06529">
    <property type="entry name" value="S24_LexA-like"/>
    <property type="match status" value="1"/>
</dbReference>
<proteinExistence type="predicted"/>
<dbReference type="InterPro" id="IPR015927">
    <property type="entry name" value="Peptidase_S24_S26A/B/C"/>
</dbReference>
<dbReference type="Pfam" id="PF01381">
    <property type="entry name" value="HTH_3"/>
    <property type="match status" value="1"/>
</dbReference>
<dbReference type="eggNOG" id="COG1974">
    <property type="taxonomic scope" value="Bacteria"/>
</dbReference>
<dbReference type="KEGG" id="apr:Apre_0797"/>
<keyword evidence="3" id="KW-0804">Transcription</keyword>
<evidence type="ECO:0000259" key="4">
    <source>
        <dbReference type="PROSITE" id="PS50943"/>
    </source>
</evidence>
<evidence type="ECO:0000256" key="2">
    <source>
        <dbReference type="ARBA" id="ARBA00023125"/>
    </source>
</evidence>
<gene>
    <name evidence="5" type="ordered locus">Apre_0797</name>
</gene>
<dbReference type="CDD" id="cd00093">
    <property type="entry name" value="HTH_XRE"/>
    <property type="match status" value="1"/>
</dbReference>
<keyword evidence="1" id="KW-0805">Transcription regulation</keyword>
<dbReference type="EMBL" id="CP001708">
    <property type="protein sequence ID" value="ACV28825.1"/>
    <property type="molecule type" value="Genomic_DNA"/>
</dbReference>
<keyword evidence="2" id="KW-0238">DNA-binding</keyword>
<dbReference type="Pfam" id="PF00717">
    <property type="entry name" value="Peptidase_S24"/>
    <property type="match status" value="1"/>
</dbReference>
<dbReference type="RefSeq" id="WP_015777728.1">
    <property type="nucleotide sequence ID" value="NC_013171.1"/>
</dbReference>
<keyword evidence="6" id="KW-1185">Reference proteome</keyword>
<evidence type="ECO:0000256" key="1">
    <source>
        <dbReference type="ARBA" id="ARBA00023015"/>
    </source>
</evidence>
<dbReference type="PANTHER" id="PTHR40661:SF1">
    <property type="entry name" value="HTH CRO_C1-TYPE DOMAIN-CONTAINING PROTEIN"/>
    <property type="match status" value="1"/>
</dbReference>
<dbReference type="InterPro" id="IPR010982">
    <property type="entry name" value="Lambda_DNA-bd_dom_sf"/>
</dbReference>
<dbReference type="SMART" id="SM00530">
    <property type="entry name" value="HTH_XRE"/>
    <property type="match status" value="1"/>
</dbReference>
<accession>C7RH64</accession>
<protein>
    <submittedName>
        <fullName evidence="5">Transcriptional regulator, XRE family</fullName>
    </submittedName>
</protein>
<dbReference type="HOGENOM" id="CLU_066192_1_1_9"/>
<evidence type="ECO:0000313" key="5">
    <source>
        <dbReference type="EMBL" id="ACV28825.1"/>
    </source>
</evidence>
<feature type="domain" description="HTH cro/C1-type" evidence="4">
    <location>
        <begin position="7"/>
        <end position="61"/>
    </location>
</feature>
<dbReference type="OrthoDB" id="1634626at2"/>
<dbReference type="InterPro" id="IPR036286">
    <property type="entry name" value="LexA/Signal_pep-like_sf"/>
</dbReference>
<dbReference type="Proteomes" id="UP000002294">
    <property type="component" value="Chromosome"/>
</dbReference>
<dbReference type="Gene3D" id="2.10.109.10">
    <property type="entry name" value="Umud Fragment, subunit A"/>
    <property type="match status" value="1"/>
</dbReference>
<dbReference type="AlphaFoldDB" id="C7RH64"/>
<dbReference type="SUPFAM" id="SSF47413">
    <property type="entry name" value="lambda repressor-like DNA-binding domains"/>
    <property type="match status" value="1"/>
</dbReference>
<dbReference type="PANTHER" id="PTHR40661">
    <property type="match status" value="1"/>
</dbReference>
<dbReference type="InterPro" id="IPR039418">
    <property type="entry name" value="LexA-like"/>
</dbReference>
<dbReference type="SUPFAM" id="SSF51306">
    <property type="entry name" value="LexA/Signal peptidase"/>
    <property type="match status" value="1"/>
</dbReference>
<dbReference type="PROSITE" id="PS50943">
    <property type="entry name" value="HTH_CROC1"/>
    <property type="match status" value="1"/>
</dbReference>
<name>C7RH64_ANAPD</name>
<dbReference type="Gene3D" id="1.10.260.40">
    <property type="entry name" value="lambda repressor-like DNA-binding domains"/>
    <property type="match status" value="1"/>
</dbReference>
<evidence type="ECO:0000313" key="6">
    <source>
        <dbReference type="Proteomes" id="UP000002294"/>
    </source>
</evidence>
<evidence type="ECO:0000256" key="3">
    <source>
        <dbReference type="ARBA" id="ARBA00023163"/>
    </source>
</evidence>
<dbReference type="STRING" id="525919.Apre_0797"/>
<dbReference type="InterPro" id="IPR001387">
    <property type="entry name" value="Cro/C1-type_HTH"/>
</dbReference>
<organism evidence="5 6">
    <name type="scientific">Anaerococcus prevotii (strain ATCC 9321 / DSM 20548 / JCM 6508 / NCTC 11806 / PC1)</name>
    <name type="common">Peptostreptococcus prevotii</name>
    <name type="synonym">Peptococcus prevotii</name>
    <dbReference type="NCBI Taxonomy" id="525919"/>
    <lineage>
        <taxon>Bacteria</taxon>
        <taxon>Bacillati</taxon>
        <taxon>Bacillota</taxon>
        <taxon>Tissierellia</taxon>
        <taxon>Tissierellales</taxon>
        <taxon>Peptoniphilaceae</taxon>
        <taxon>Anaerococcus</taxon>
    </lineage>
</organism>